<evidence type="ECO:0000256" key="2">
    <source>
        <dbReference type="ARBA" id="ARBA00022517"/>
    </source>
</evidence>
<dbReference type="SUPFAM" id="SSF74942">
    <property type="entry name" value="YhbC-like, C-terminal domain"/>
    <property type="match status" value="1"/>
</dbReference>
<keyword evidence="1 3" id="KW-0963">Cytoplasm</keyword>
<keyword evidence="2 3" id="KW-0690">Ribosome biogenesis</keyword>
<sequence length="170" mass="19425">MRFTELEKKAFHLLEDTIKLLGFELILVNLKDGILRLVAEKANNTPLSVKDCKEISNNVSPLLDVEGLLGDTSYVLEVSSAGLTRPLVKQKDFERFVGRHINLELYSALDKRKKFQGRLVSSDDLNIYLMLENKKSSKDEDQKDLQIPMELIKSANLMLTDEEFRKILKG</sequence>
<accession>A0A2P1P6U2</accession>
<feature type="domain" description="Ribosome maturation factor RimP N-terminal" evidence="4">
    <location>
        <begin position="13"/>
        <end position="83"/>
    </location>
</feature>
<dbReference type="RefSeq" id="WP_106873873.1">
    <property type="nucleotide sequence ID" value="NZ_CP027845.1"/>
</dbReference>
<dbReference type="PANTHER" id="PTHR33867">
    <property type="entry name" value="RIBOSOME MATURATION FACTOR RIMP"/>
    <property type="match status" value="1"/>
</dbReference>
<evidence type="ECO:0000256" key="3">
    <source>
        <dbReference type="HAMAP-Rule" id="MF_01077"/>
    </source>
</evidence>
<organism evidence="6 7">
    <name type="scientific">Candidatus Phycorickettsia trachydisci</name>
    <dbReference type="NCBI Taxonomy" id="2115978"/>
    <lineage>
        <taxon>Bacteria</taxon>
        <taxon>Pseudomonadati</taxon>
        <taxon>Pseudomonadota</taxon>
        <taxon>Alphaproteobacteria</taxon>
        <taxon>Rickettsiales</taxon>
        <taxon>Rickettsiaceae</taxon>
        <taxon>Candidatus Phycorickettsia</taxon>
    </lineage>
</organism>
<dbReference type="GO" id="GO:0005829">
    <property type="term" value="C:cytosol"/>
    <property type="evidence" value="ECO:0007669"/>
    <property type="project" value="TreeGrafter"/>
</dbReference>
<dbReference type="EMBL" id="CP027845">
    <property type="protein sequence ID" value="AVP86994.1"/>
    <property type="molecule type" value="Genomic_DNA"/>
</dbReference>
<dbReference type="AlphaFoldDB" id="A0A2P1P6U2"/>
<protein>
    <recommendedName>
        <fullName evidence="3">Ribosome maturation factor RimP</fullName>
    </recommendedName>
</protein>
<dbReference type="InterPro" id="IPR036847">
    <property type="entry name" value="RimP_C_sf"/>
</dbReference>
<evidence type="ECO:0000256" key="1">
    <source>
        <dbReference type="ARBA" id="ARBA00022490"/>
    </source>
</evidence>
<comment type="similarity">
    <text evidence="3">Belongs to the RimP family.</text>
</comment>
<dbReference type="Gene3D" id="3.30.300.70">
    <property type="entry name" value="RimP-like superfamily, N-terminal"/>
    <property type="match status" value="1"/>
</dbReference>
<dbReference type="HAMAP" id="MF_01077">
    <property type="entry name" value="RimP"/>
    <property type="match status" value="1"/>
</dbReference>
<dbReference type="KEGG" id="ptc:phytr_310"/>
<dbReference type="CDD" id="cd01734">
    <property type="entry name" value="YlxS_C"/>
    <property type="match status" value="1"/>
</dbReference>
<keyword evidence="7" id="KW-1185">Reference proteome</keyword>
<evidence type="ECO:0000259" key="4">
    <source>
        <dbReference type="Pfam" id="PF02576"/>
    </source>
</evidence>
<reference evidence="6 7" key="1">
    <citation type="submission" date="2018-03" db="EMBL/GenBank/DDBJ databases">
        <title>A gene transfer event suggests a long-term partnership between eustigmatophyte algae and a novel lineage of endosymbiotic bacteria.</title>
        <authorList>
            <person name="Yurchenko T."/>
            <person name="Sevcikova T."/>
            <person name="Pribyl P."/>
            <person name="El Karkouri K."/>
            <person name="Klimes V."/>
            <person name="Amaral R."/>
            <person name="Zbrankova V."/>
            <person name="Kim E."/>
            <person name="Raoult D."/>
            <person name="Santos L.M.A."/>
            <person name="Elias M."/>
        </authorList>
    </citation>
    <scope>NUCLEOTIDE SEQUENCE [LARGE SCALE GENOMIC DNA]</scope>
    <source>
        <strain evidence="6">CCALA 838</strain>
    </source>
</reference>
<dbReference type="SUPFAM" id="SSF75420">
    <property type="entry name" value="YhbC-like, N-terminal domain"/>
    <property type="match status" value="1"/>
</dbReference>
<evidence type="ECO:0000259" key="5">
    <source>
        <dbReference type="Pfam" id="PF17384"/>
    </source>
</evidence>
<feature type="domain" description="Ribosome maturation factor RimP C-terminal" evidence="5">
    <location>
        <begin position="87"/>
        <end position="160"/>
    </location>
</feature>
<dbReference type="GO" id="GO:0000028">
    <property type="term" value="P:ribosomal small subunit assembly"/>
    <property type="evidence" value="ECO:0007669"/>
    <property type="project" value="TreeGrafter"/>
</dbReference>
<dbReference type="GO" id="GO:0006412">
    <property type="term" value="P:translation"/>
    <property type="evidence" value="ECO:0007669"/>
    <property type="project" value="TreeGrafter"/>
</dbReference>
<dbReference type="InterPro" id="IPR003728">
    <property type="entry name" value="Ribosome_maturation_RimP"/>
</dbReference>
<dbReference type="PANTHER" id="PTHR33867:SF1">
    <property type="entry name" value="RIBOSOME MATURATION FACTOR RIMP"/>
    <property type="match status" value="1"/>
</dbReference>
<dbReference type="Gene3D" id="2.30.30.180">
    <property type="entry name" value="Ribosome maturation factor RimP, C-terminal domain"/>
    <property type="match status" value="1"/>
</dbReference>
<dbReference type="InterPro" id="IPR028998">
    <property type="entry name" value="RimP_C"/>
</dbReference>
<comment type="subcellular location">
    <subcellularLocation>
        <location evidence="3">Cytoplasm</location>
    </subcellularLocation>
</comment>
<comment type="function">
    <text evidence="3">Required for maturation of 30S ribosomal subunits.</text>
</comment>
<dbReference type="Pfam" id="PF17384">
    <property type="entry name" value="DUF150_C"/>
    <property type="match status" value="1"/>
</dbReference>
<evidence type="ECO:0000313" key="6">
    <source>
        <dbReference type="EMBL" id="AVP86994.1"/>
    </source>
</evidence>
<evidence type="ECO:0000313" key="7">
    <source>
        <dbReference type="Proteomes" id="UP000241762"/>
    </source>
</evidence>
<name>A0A2P1P6U2_9RICK</name>
<proteinExistence type="inferred from homology"/>
<gene>
    <name evidence="3" type="primary">rimP</name>
    <name evidence="6" type="ORF">phytr_310</name>
</gene>
<dbReference type="Proteomes" id="UP000241762">
    <property type="component" value="Chromosome"/>
</dbReference>
<dbReference type="OrthoDB" id="9805006at2"/>
<dbReference type="InterPro" id="IPR028989">
    <property type="entry name" value="RimP_N"/>
</dbReference>
<dbReference type="Pfam" id="PF02576">
    <property type="entry name" value="RimP_N"/>
    <property type="match status" value="1"/>
</dbReference>
<dbReference type="InterPro" id="IPR035956">
    <property type="entry name" value="RimP_N_sf"/>
</dbReference>